<accession>A0ABS1HPM0</accession>
<sequence>MLKGKRIVWTSISVLAFAIFIFSFLMTEFNSKNEFYYSLFNLMWTSGQLAGFSVILATLKYKDFITNKIILTGLISGITAIILKFMHLPWNDYALMISALILIVGVISRLLKKQRKESLNYLKVIWFVIFLIGIVFKMNHYPGVNKILIVSLFILWIIIIIQAYRFENNKTGANTLE</sequence>
<evidence type="ECO:0000256" key="1">
    <source>
        <dbReference type="SAM" id="Phobius"/>
    </source>
</evidence>
<dbReference type="Proteomes" id="UP000605676">
    <property type="component" value="Unassembled WGS sequence"/>
</dbReference>
<dbReference type="EMBL" id="JAENRR010000080">
    <property type="protein sequence ID" value="MBK3519627.1"/>
    <property type="molecule type" value="Genomic_DNA"/>
</dbReference>
<feature type="transmembrane region" description="Helical" evidence="1">
    <location>
        <begin position="123"/>
        <end position="141"/>
    </location>
</feature>
<comment type="caution">
    <text evidence="2">The sequence shown here is derived from an EMBL/GenBank/DDBJ whole genome shotgun (WGS) entry which is preliminary data.</text>
</comment>
<keyword evidence="1" id="KW-0812">Transmembrane</keyword>
<gene>
    <name evidence="2" type="ORF">JIV24_19950</name>
</gene>
<evidence type="ECO:0000313" key="2">
    <source>
        <dbReference type="EMBL" id="MBK3519627.1"/>
    </source>
</evidence>
<evidence type="ECO:0008006" key="4">
    <source>
        <dbReference type="Google" id="ProtNLM"/>
    </source>
</evidence>
<name>A0ABS1HPM0_9BACT</name>
<reference evidence="2 3" key="1">
    <citation type="submission" date="2021-01" db="EMBL/GenBank/DDBJ databases">
        <title>Carboxyliciviraga sp.nov., isolated from coastal sediments.</title>
        <authorList>
            <person name="Lu D."/>
            <person name="Zhang T."/>
        </authorList>
    </citation>
    <scope>NUCLEOTIDE SEQUENCE [LARGE SCALE GENOMIC DNA]</scope>
    <source>
        <strain evidence="2 3">N1Y132</strain>
    </source>
</reference>
<evidence type="ECO:0000313" key="3">
    <source>
        <dbReference type="Proteomes" id="UP000605676"/>
    </source>
</evidence>
<organism evidence="2 3">
    <name type="scientific">Carboxylicivirga marina</name>
    <dbReference type="NCBI Taxonomy" id="2800988"/>
    <lineage>
        <taxon>Bacteria</taxon>
        <taxon>Pseudomonadati</taxon>
        <taxon>Bacteroidota</taxon>
        <taxon>Bacteroidia</taxon>
        <taxon>Marinilabiliales</taxon>
        <taxon>Marinilabiliaceae</taxon>
        <taxon>Carboxylicivirga</taxon>
    </lineage>
</organism>
<dbReference type="RefSeq" id="WP_200466846.1">
    <property type="nucleotide sequence ID" value="NZ_JAENRR010000080.1"/>
</dbReference>
<proteinExistence type="predicted"/>
<keyword evidence="1" id="KW-1133">Transmembrane helix</keyword>
<feature type="transmembrane region" description="Helical" evidence="1">
    <location>
        <begin position="147"/>
        <end position="164"/>
    </location>
</feature>
<keyword evidence="3" id="KW-1185">Reference proteome</keyword>
<feature type="transmembrane region" description="Helical" evidence="1">
    <location>
        <begin position="35"/>
        <end position="57"/>
    </location>
</feature>
<feature type="transmembrane region" description="Helical" evidence="1">
    <location>
        <begin position="7"/>
        <end position="29"/>
    </location>
</feature>
<feature type="transmembrane region" description="Helical" evidence="1">
    <location>
        <begin position="69"/>
        <end position="87"/>
    </location>
</feature>
<protein>
    <recommendedName>
        <fullName evidence="4">DUF308 domain-containing protein</fullName>
    </recommendedName>
</protein>
<keyword evidence="1" id="KW-0472">Membrane</keyword>
<feature type="transmembrane region" description="Helical" evidence="1">
    <location>
        <begin position="93"/>
        <end position="111"/>
    </location>
</feature>